<dbReference type="Proteomes" id="UP000050795">
    <property type="component" value="Unassembled WGS sequence"/>
</dbReference>
<proteinExistence type="predicted"/>
<sequence>MESFVASIEAKFWRLKVVNSIDQNVSCENSLQVLKSSGTWQRGSNTVMSSFETKLSDEEYHRSVSVDVVTLVDSSVQSSIGRVMNALPEPTYISHFSWAAAKEKKQFKNTKTCNLVIRTVHSCHQQDSADKRSTVDAIVTSIQHWFHNSRDRLKSRVRKRGQSPLIVLYFFQILFSDH</sequence>
<accession>A0AA85KKM6</accession>
<dbReference type="AlphaFoldDB" id="A0AA85KKM6"/>
<reference evidence="2" key="2">
    <citation type="submission" date="2023-11" db="UniProtKB">
        <authorList>
            <consortium name="WormBaseParasite"/>
        </authorList>
    </citation>
    <scope>IDENTIFICATION</scope>
</reference>
<evidence type="ECO:0000313" key="2">
    <source>
        <dbReference type="WBParaSite" id="TREG1_97370.1"/>
    </source>
</evidence>
<name>A0AA85KKM6_TRIRE</name>
<dbReference type="WBParaSite" id="TREG1_97370.1">
    <property type="protein sequence ID" value="TREG1_97370.1"/>
    <property type="gene ID" value="TREG1_97370"/>
</dbReference>
<reference evidence="1" key="1">
    <citation type="submission" date="2022-06" db="EMBL/GenBank/DDBJ databases">
        <authorList>
            <person name="Berger JAMES D."/>
            <person name="Berger JAMES D."/>
        </authorList>
    </citation>
    <scope>NUCLEOTIDE SEQUENCE [LARGE SCALE GENOMIC DNA]</scope>
</reference>
<protein>
    <submittedName>
        <fullName evidence="2">Uncharacterized protein</fullName>
    </submittedName>
</protein>
<evidence type="ECO:0000313" key="1">
    <source>
        <dbReference type="Proteomes" id="UP000050795"/>
    </source>
</evidence>
<keyword evidence="1" id="KW-1185">Reference proteome</keyword>
<organism evidence="1 2">
    <name type="scientific">Trichobilharzia regenti</name>
    <name type="common">Nasal bird schistosome</name>
    <dbReference type="NCBI Taxonomy" id="157069"/>
    <lineage>
        <taxon>Eukaryota</taxon>
        <taxon>Metazoa</taxon>
        <taxon>Spiralia</taxon>
        <taxon>Lophotrochozoa</taxon>
        <taxon>Platyhelminthes</taxon>
        <taxon>Trematoda</taxon>
        <taxon>Digenea</taxon>
        <taxon>Strigeidida</taxon>
        <taxon>Schistosomatoidea</taxon>
        <taxon>Schistosomatidae</taxon>
        <taxon>Trichobilharzia</taxon>
    </lineage>
</organism>